<evidence type="ECO:0000313" key="1">
    <source>
        <dbReference type="EMBL" id="CAG8521241.1"/>
    </source>
</evidence>
<evidence type="ECO:0000313" key="2">
    <source>
        <dbReference type="Proteomes" id="UP000789739"/>
    </source>
</evidence>
<protein>
    <submittedName>
        <fullName evidence="1">4636_t:CDS:1</fullName>
    </submittedName>
</protein>
<proteinExistence type="predicted"/>
<organism evidence="1 2">
    <name type="scientific">Paraglomus brasilianum</name>
    <dbReference type="NCBI Taxonomy" id="144538"/>
    <lineage>
        <taxon>Eukaryota</taxon>
        <taxon>Fungi</taxon>
        <taxon>Fungi incertae sedis</taxon>
        <taxon>Mucoromycota</taxon>
        <taxon>Glomeromycotina</taxon>
        <taxon>Glomeromycetes</taxon>
        <taxon>Paraglomerales</taxon>
        <taxon>Paraglomeraceae</taxon>
        <taxon>Paraglomus</taxon>
    </lineage>
</organism>
<accession>A0A9N9FAX5</accession>
<comment type="caution">
    <text evidence="1">The sequence shown here is derived from an EMBL/GenBank/DDBJ whole genome shotgun (WGS) entry which is preliminary data.</text>
</comment>
<dbReference type="EMBL" id="CAJVPI010000335">
    <property type="protein sequence ID" value="CAG8521241.1"/>
    <property type="molecule type" value="Genomic_DNA"/>
</dbReference>
<reference evidence="1" key="1">
    <citation type="submission" date="2021-06" db="EMBL/GenBank/DDBJ databases">
        <authorList>
            <person name="Kallberg Y."/>
            <person name="Tangrot J."/>
            <person name="Rosling A."/>
        </authorList>
    </citation>
    <scope>NUCLEOTIDE SEQUENCE</scope>
    <source>
        <strain evidence="1">BR232B</strain>
    </source>
</reference>
<gene>
    <name evidence="1" type="ORF">PBRASI_LOCUS3636</name>
</gene>
<dbReference type="AlphaFoldDB" id="A0A9N9FAX5"/>
<name>A0A9N9FAX5_9GLOM</name>
<dbReference type="OrthoDB" id="6513042at2759"/>
<sequence length="184" mass="21028">MDLLTCVELKATCKLYEKTYIPKPICEDNGRLRPQLTDASNTSQFVDPQSFAGQKPIRQAGEECGSFVKLCLCVSSHMREKRTEIACTGSIWKLISETSRVSSIQNDTRENQSRAVIPIRTKYPPKLSFLNKNLKTNNQFTWNLMEYWTWKTALRPRKPSNEEMQQATMPSYPNASLAVVCVQN</sequence>
<keyword evidence="2" id="KW-1185">Reference proteome</keyword>
<dbReference type="Proteomes" id="UP000789739">
    <property type="component" value="Unassembled WGS sequence"/>
</dbReference>